<evidence type="ECO:0000259" key="2">
    <source>
        <dbReference type="Pfam" id="PF13439"/>
    </source>
</evidence>
<comment type="caution">
    <text evidence="3">The sequence shown here is derived from an EMBL/GenBank/DDBJ whole genome shotgun (WGS) entry which is preliminary data.</text>
</comment>
<gene>
    <name evidence="3" type="ORF">MM239_09805</name>
</gene>
<evidence type="ECO:0000313" key="3">
    <source>
        <dbReference type="EMBL" id="MCH7409688.1"/>
    </source>
</evidence>
<dbReference type="PANTHER" id="PTHR45947">
    <property type="entry name" value="SULFOQUINOVOSYL TRANSFERASE SQD2"/>
    <property type="match status" value="1"/>
</dbReference>
<sequence>MKILLINTLFHPDNLGGAEFSVQSLALGLKENGHQVYVLATSKKNQRYTWEGIDVIKVYIPNVFWRFEASKQSTISKILWRLIDIYNPFTSFKVKRVISEINPDIIHTNNIAGFSVSIFRLIKTLKIPLVHTTRDFYLICAKSSMFKSGRSCNDQCKFCKFYTYPKKIESKNVNTIVFISEFMKSVHLDESYFSSSETKVIYNSIGSKTSLAKSSCGDKIKYGFFGALRPEKGIEELIEVFSNDINHELIVAGVEYKIGYLDFLKSKSSDNIHFVGFKSKDEFFNSVDVLIHPALWKEPFGRVVVESYSYGKPVIGTKLGGLKEIIHQNRTGFLLDPNNLIFDLENLITTLSKDKVLGMSKACFDYSKYFSNEIITLMYLKAYKRLQKGR</sequence>
<accession>A0ABS9V107</accession>
<evidence type="ECO:0000313" key="4">
    <source>
        <dbReference type="Proteomes" id="UP001165489"/>
    </source>
</evidence>
<dbReference type="InterPro" id="IPR028098">
    <property type="entry name" value="Glyco_trans_4-like_N"/>
</dbReference>
<dbReference type="CDD" id="cd03823">
    <property type="entry name" value="GT4_ExpE7-like"/>
    <property type="match status" value="1"/>
</dbReference>
<dbReference type="SUPFAM" id="SSF53756">
    <property type="entry name" value="UDP-Glycosyltransferase/glycogen phosphorylase"/>
    <property type="match status" value="1"/>
</dbReference>
<dbReference type="Pfam" id="PF13439">
    <property type="entry name" value="Glyco_transf_4"/>
    <property type="match status" value="1"/>
</dbReference>
<feature type="domain" description="Glycosyl transferase family 1" evidence="1">
    <location>
        <begin position="218"/>
        <end position="355"/>
    </location>
</feature>
<protein>
    <submittedName>
        <fullName evidence="3">Glycosyltransferase family 4 protein</fullName>
    </submittedName>
</protein>
<dbReference type="RefSeq" id="WP_241348008.1">
    <property type="nucleotide sequence ID" value="NZ_JAKZGP010000021.1"/>
</dbReference>
<dbReference type="EMBL" id="JAKZGP010000021">
    <property type="protein sequence ID" value="MCH7409688.1"/>
    <property type="molecule type" value="Genomic_DNA"/>
</dbReference>
<dbReference type="PANTHER" id="PTHR45947:SF3">
    <property type="entry name" value="SULFOQUINOVOSYL TRANSFERASE SQD2"/>
    <property type="match status" value="1"/>
</dbReference>
<proteinExistence type="predicted"/>
<organism evidence="3 4">
    <name type="scientific">Belliella filtrata</name>
    <dbReference type="NCBI Taxonomy" id="2923435"/>
    <lineage>
        <taxon>Bacteria</taxon>
        <taxon>Pseudomonadati</taxon>
        <taxon>Bacteroidota</taxon>
        <taxon>Cytophagia</taxon>
        <taxon>Cytophagales</taxon>
        <taxon>Cyclobacteriaceae</taxon>
        <taxon>Belliella</taxon>
    </lineage>
</organism>
<reference evidence="3" key="1">
    <citation type="submission" date="2022-03" db="EMBL/GenBank/DDBJ databases">
        <title>De novo assembled genomes of Belliella spp. (Cyclobacteriaceae) strains.</title>
        <authorList>
            <person name="Szabo A."/>
            <person name="Korponai K."/>
            <person name="Felfoldi T."/>
        </authorList>
    </citation>
    <scope>NUCLEOTIDE SEQUENCE</scope>
    <source>
        <strain evidence="3">DSM 111904</strain>
    </source>
</reference>
<keyword evidence="4" id="KW-1185">Reference proteome</keyword>
<name>A0ABS9V107_9BACT</name>
<dbReference type="Proteomes" id="UP001165489">
    <property type="component" value="Unassembled WGS sequence"/>
</dbReference>
<dbReference type="InterPro" id="IPR050194">
    <property type="entry name" value="Glycosyltransferase_grp1"/>
</dbReference>
<evidence type="ECO:0000259" key="1">
    <source>
        <dbReference type="Pfam" id="PF00534"/>
    </source>
</evidence>
<dbReference type="Gene3D" id="3.40.50.2000">
    <property type="entry name" value="Glycogen Phosphorylase B"/>
    <property type="match status" value="2"/>
</dbReference>
<dbReference type="InterPro" id="IPR001296">
    <property type="entry name" value="Glyco_trans_1"/>
</dbReference>
<feature type="domain" description="Glycosyltransferase subfamily 4-like N-terminal" evidence="2">
    <location>
        <begin position="16"/>
        <end position="205"/>
    </location>
</feature>
<dbReference type="Pfam" id="PF00534">
    <property type="entry name" value="Glycos_transf_1"/>
    <property type="match status" value="1"/>
</dbReference>